<dbReference type="InterPro" id="IPR020449">
    <property type="entry name" value="Tscrpt_reg_AraC-type_HTH"/>
</dbReference>
<protein>
    <submittedName>
        <fullName evidence="5">Helix-turn-helix transcriptional regulator</fullName>
    </submittedName>
</protein>
<evidence type="ECO:0000313" key="5">
    <source>
        <dbReference type="EMBL" id="TKB57504.1"/>
    </source>
</evidence>
<dbReference type="InterPro" id="IPR050204">
    <property type="entry name" value="AraC_XylS_family_regulators"/>
</dbReference>
<dbReference type="OrthoDB" id="9809338at2"/>
<accession>A0A4U1BRM1</accession>
<reference evidence="5 6" key="1">
    <citation type="submission" date="2019-04" db="EMBL/GenBank/DDBJ databases">
        <authorList>
            <person name="Hwang J.C."/>
        </authorList>
    </citation>
    <scope>NUCLEOTIDE SEQUENCE [LARGE SCALE GENOMIC DNA]</scope>
    <source>
        <strain evidence="5 6">IMCC35002</strain>
    </source>
</reference>
<dbReference type="GO" id="GO:0003700">
    <property type="term" value="F:DNA-binding transcription factor activity"/>
    <property type="evidence" value="ECO:0007669"/>
    <property type="project" value="InterPro"/>
</dbReference>
<evidence type="ECO:0000256" key="2">
    <source>
        <dbReference type="ARBA" id="ARBA00023125"/>
    </source>
</evidence>
<dbReference type="PROSITE" id="PS00041">
    <property type="entry name" value="HTH_ARAC_FAMILY_1"/>
    <property type="match status" value="1"/>
</dbReference>
<dbReference type="GO" id="GO:0043565">
    <property type="term" value="F:sequence-specific DNA binding"/>
    <property type="evidence" value="ECO:0007669"/>
    <property type="project" value="InterPro"/>
</dbReference>
<dbReference type="InterPro" id="IPR018062">
    <property type="entry name" value="HTH_AraC-typ_CS"/>
</dbReference>
<keyword evidence="3" id="KW-0804">Transcription</keyword>
<dbReference type="AlphaFoldDB" id="A0A4U1BRM1"/>
<proteinExistence type="predicted"/>
<evidence type="ECO:0000256" key="3">
    <source>
        <dbReference type="ARBA" id="ARBA00023163"/>
    </source>
</evidence>
<gene>
    <name evidence="5" type="ORF">FCL42_04330</name>
</gene>
<dbReference type="PANTHER" id="PTHR46796">
    <property type="entry name" value="HTH-TYPE TRANSCRIPTIONAL ACTIVATOR RHAS-RELATED"/>
    <property type="match status" value="1"/>
</dbReference>
<dbReference type="Gene3D" id="1.10.10.60">
    <property type="entry name" value="Homeodomain-like"/>
    <property type="match status" value="2"/>
</dbReference>
<evidence type="ECO:0000256" key="1">
    <source>
        <dbReference type="ARBA" id="ARBA00023015"/>
    </source>
</evidence>
<sequence length="134" mass="15651">MSSSPKSFYQVEMERLYDALPLRPEHYAQVRRSRALMLQEYGSQLQLTDLAKSAFMSKFHYVRMFQRIYGVTPRTYLRDLRMRKAKALLTKGMPVTDVCFEVGYQSVTTFSSIFKKCIGQTPTSFRQIIKSNPE</sequence>
<dbReference type="PANTHER" id="PTHR46796:SF2">
    <property type="entry name" value="TRANSCRIPTIONAL REGULATORY PROTEIN"/>
    <property type="match status" value="1"/>
</dbReference>
<dbReference type="PROSITE" id="PS01124">
    <property type="entry name" value="HTH_ARAC_FAMILY_2"/>
    <property type="match status" value="1"/>
</dbReference>
<dbReference type="Proteomes" id="UP000305675">
    <property type="component" value="Unassembled WGS sequence"/>
</dbReference>
<keyword evidence="1" id="KW-0805">Transcription regulation</keyword>
<comment type="caution">
    <text evidence="5">The sequence shown here is derived from an EMBL/GenBank/DDBJ whole genome shotgun (WGS) entry which is preliminary data.</text>
</comment>
<dbReference type="SUPFAM" id="SSF46689">
    <property type="entry name" value="Homeodomain-like"/>
    <property type="match status" value="2"/>
</dbReference>
<organism evidence="5 6">
    <name type="scientific">Ferrimonas aestuarii</name>
    <dbReference type="NCBI Taxonomy" id="2569539"/>
    <lineage>
        <taxon>Bacteria</taxon>
        <taxon>Pseudomonadati</taxon>
        <taxon>Pseudomonadota</taxon>
        <taxon>Gammaproteobacteria</taxon>
        <taxon>Alteromonadales</taxon>
        <taxon>Ferrimonadaceae</taxon>
        <taxon>Ferrimonas</taxon>
    </lineage>
</organism>
<feature type="domain" description="HTH araC/xylS-type" evidence="4">
    <location>
        <begin position="31"/>
        <end position="128"/>
    </location>
</feature>
<evidence type="ECO:0000313" key="6">
    <source>
        <dbReference type="Proteomes" id="UP000305675"/>
    </source>
</evidence>
<dbReference type="PRINTS" id="PR00032">
    <property type="entry name" value="HTHARAC"/>
</dbReference>
<name>A0A4U1BRM1_9GAMM</name>
<evidence type="ECO:0000259" key="4">
    <source>
        <dbReference type="PROSITE" id="PS01124"/>
    </source>
</evidence>
<dbReference type="Pfam" id="PF12833">
    <property type="entry name" value="HTH_18"/>
    <property type="match status" value="1"/>
</dbReference>
<keyword evidence="2" id="KW-0238">DNA-binding</keyword>
<dbReference type="EMBL" id="SWCJ01000002">
    <property type="protein sequence ID" value="TKB57504.1"/>
    <property type="molecule type" value="Genomic_DNA"/>
</dbReference>
<dbReference type="SMART" id="SM00342">
    <property type="entry name" value="HTH_ARAC"/>
    <property type="match status" value="1"/>
</dbReference>
<keyword evidence="6" id="KW-1185">Reference proteome</keyword>
<dbReference type="InterPro" id="IPR018060">
    <property type="entry name" value="HTH_AraC"/>
</dbReference>
<dbReference type="InterPro" id="IPR009057">
    <property type="entry name" value="Homeodomain-like_sf"/>
</dbReference>